<keyword evidence="22" id="KW-1185">Reference proteome</keyword>
<dbReference type="OrthoDB" id="9799199at2"/>
<feature type="transmembrane region" description="Helical" evidence="20">
    <location>
        <begin position="227"/>
        <end position="247"/>
    </location>
</feature>
<feature type="transmembrane region" description="Helical" evidence="20">
    <location>
        <begin position="162"/>
        <end position="182"/>
    </location>
</feature>
<comment type="catalytic activity">
    <reaction evidence="1 18">
        <text>a 1,2-diacyl-sn-glycero-3-phosphate + CTP + H(+) = a CDP-1,2-diacyl-sn-glycerol + diphosphate</text>
        <dbReference type="Rhea" id="RHEA:16229"/>
        <dbReference type="ChEBI" id="CHEBI:15378"/>
        <dbReference type="ChEBI" id="CHEBI:33019"/>
        <dbReference type="ChEBI" id="CHEBI:37563"/>
        <dbReference type="ChEBI" id="CHEBI:58332"/>
        <dbReference type="ChEBI" id="CHEBI:58608"/>
        <dbReference type="EC" id="2.7.7.41"/>
    </reaction>
</comment>
<evidence type="ECO:0000256" key="8">
    <source>
        <dbReference type="ARBA" id="ARBA00022475"/>
    </source>
</evidence>
<organism evidence="21 22">
    <name type="scientific">Aeromicrobium camelliae</name>
    <dbReference type="NCBI Taxonomy" id="1538144"/>
    <lineage>
        <taxon>Bacteria</taxon>
        <taxon>Bacillati</taxon>
        <taxon>Actinomycetota</taxon>
        <taxon>Actinomycetes</taxon>
        <taxon>Propionibacteriales</taxon>
        <taxon>Nocardioidaceae</taxon>
        <taxon>Aeromicrobium</taxon>
    </lineage>
</organism>
<evidence type="ECO:0000256" key="15">
    <source>
        <dbReference type="ARBA" id="ARBA00023136"/>
    </source>
</evidence>
<feature type="transmembrane region" description="Helical" evidence="20">
    <location>
        <begin position="137"/>
        <end position="156"/>
    </location>
</feature>
<protein>
    <recommendedName>
        <fullName evidence="7 18">Phosphatidate cytidylyltransferase</fullName>
        <ecNumber evidence="6 18">2.7.7.41</ecNumber>
    </recommendedName>
</protein>
<keyword evidence="15 20" id="KW-0472">Membrane</keyword>
<dbReference type="AlphaFoldDB" id="A0A3N6X2D1"/>
<dbReference type="UniPathway" id="UPA00557">
    <property type="reaction ID" value="UER00614"/>
</dbReference>
<comment type="pathway">
    <text evidence="3 18">Phospholipid metabolism; CDP-diacylglycerol biosynthesis; CDP-diacylglycerol from sn-glycerol 3-phosphate: step 3/3.</text>
</comment>
<proteinExistence type="inferred from homology"/>
<evidence type="ECO:0000256" key="10">
    <source>
        <dbReference type="ARBA" id="ARBA00022679"/>
    </source>
</evidence>
<feature type="region of interest" description="Disordered" evidence="19">
    <location>
        <begin position="1"/>
        <end position="27"/>
    </location>
</feature>
<sequence length="295" mass="30565">MRSTRRSRPRKSSSLTSESPAPVPPTGRAGRDLSAAIGVGVGLVAVVLASLFFVKDVFVLVVALALTVAVLELSKALASAGIRVPVPPVLAGGLVMLGVAYYDDMETAAAVLALTVLATLVYRLPGGADGFVRDATSGVFCLAYLFLMGSFVVRMLDNPDGAWRIVAFIVATIASDIGGYAAGVFFGKHPMAPTISPKKSWEGFAGSMITGIVLSTLVVVYGLEGEIWVGVVLGATAVIMATVGDLCESLIKRDIGVKDMGTILPGHGGVMDRLDSLIAVAPVAYLILYLLVPVS</sequence>
<evidence type="ECO:0000256" key="4">
    <source>
        <dbReference type="ARBA" id="ARBA00005189"/>
    </source>
</evidence>
<dbReference type="EMBL" id="RQJX01000010">
    <property type="protein sequence ID" value="RQN07813.1"/>
    <property type="molecule type" value="Genomic_DNA"/>
</dbReference>
<dbReference type="PANTHER" id="PTHR46382:SF1">
    <property type="entry name" value="PHOSPHATIDATE CYTIDYLYLTRANSFERASE"/>
    <property type="match status" value="1"/>
</dbReference>
<evidence type="ECO:0000313" key="22">
    <source>
        <dbReference type="Proteomes" id="UP000275225"/>
    </source>
</evidence>
<evidence type="ECO:0000256" key="14">
    <source>
        <dbReference type="ARBA" id="ARBA00023098"/>
    </source>
</evidence>
<keyword evidence="10 18" id="KW-0808">Transferase</keyword>
<feature type="transmembrane region" description="Helical" evidence="20">
    <location>
        <begin position="108"/>
        <end position="125"/>
    </location>
</feature>
<evidence type="ECO:0000256" key="6">
    <source>
        <dbReference type="ARBA" id="ARBA00012487"/>
    </source>
</evidence>
<evidence type="ECO:0000256" key="17">
    <source>
        <dbReference type="ARBA" id="ARBA00023264"/>
    </source>
</evidence>
<feature type="transmembrane region" description="Helical" evidence="20">
    <location>
        <begin position="84"/>
        <end position="102"/>
    </location>
</feature>
<feature type="transmembrane region" description="Helical" evidence="20">
    <location>
        <begin position="33"/>
        <end position="52"/>
    </location>
</feature>
<evidence type="ECO:0000256" key="12">
    <source>
        <dbReference type="ARBA" id="ARBA00022695"/>
    </source>
</evidence>
<keyword evidence="12 18" id="KW-0548">Nucleotidyltransferase</keyword>
<comment type="pathway">
    <text evidence="4">Lipid metabolism.</text>
</comment>
<dbReference type="GO" id="GO:0005886">
    <property type="term" value="C:plasma membrane"/>
    <property type="evidence" value="ECO:0007669"/>
    <property type="project" value="UniProtKB-SubCell"/>
</dbReference>
<evidence type="ECO:0000256" key="9">
    <source>
        <dbReference type="ARBA" id="ARBA00022516"/>
    </source>
</evidence>
<comment type="caution">
    <text evidence="21">The sequence shown here is derived from an EMBL/GenBank/DDBJ whole genome shotgun (WGS) entry which is preliminary data.</text>
</comment>
<feature type="compositionally biased region" description="Basic residues" evidence="19">
    <location>
        <begin position="1"/>
        <end position="11"/>
    </location>
</feature>
<evidence type="ECO:0000256" key="19">
    <source>
        <dbReference type="SAM" id="MobiDB-lite"/>
    </source>
</evidence>
<dbReference type="Pfam" id="PF01148">
    <property type="entry name" value="CTP_transf_1"/>
    <property type="match status" value="1"/>
</dbReference>
<evidence type="ECO:0000256" key="7">
    <source>
        <dbReference type="ARBA" id="ARBA00019373"/>
    </source>
</evidence>
<dbReference type="PANTHER" id="PTHR46382">
    <property type="entry name" value="PHOSPHATIDATE CYTIDYLYLTRANSFERASE"/>
    <property type="match status" value="1"/>
</dbReference>
<comment type="subcellular location">
    <subcellularLocation>
        <location evidence="2">Cell membrane</location>
        <topology evidence="2">Multi-pass membrane protein</topology>
    </subcellularLocation>
</comment>
<feature type="transmembrane region" description="Helical" evidence="20">
    <location>
        <begin position="203"/>
        <end position="221"/>
    </location>
</feature>
<evidence type="ECO:0000256" key="2">
    <source>
        <dbReference type="ARBA" id="ARBA00004651"/>
    </source>
</evidence>
<dbReference type="PROSITE" id="PS01315">
    <property type="entry name" value="CDS"/>
    <property type="match status" value="1"/>
</dbReference>
<keyword evidence="9" id="KW-0444">Lipid biosynthesis</keyword>
<keyword evidence="13 20" id="KW-1133">Transmembrane helix</keyword>
<dbReference type="GO" id="GO:0004605">
    <property type="term" value="F:phosphatidate cytidylyltransferase activity"/>
    <property type="evidence" value="ECO:0007669"/>
    <property type="project" value="UniProtKB-EC"/>
</dbReference>
<keyword evidence="11 18" id="KW-0812">Transmembrane</keyword>
<comment type="similarity">
    <text evidence="5 18">Belongs to the CDS family.</text>
</comment>
<keyword evidence="16" id="KW-0594">Phospholipid biosynthesis</keyword>
<gene>
    <name evidence="21" type="ORF">EHW97_08625</name>
</gene>
<reference evidence="21 22" key="1">
    <citation type="submission" date="2018-11" db="EMBL/GenBank/DDBJ databases">
        <authorList>
            <person name="Li F."/>
        </authorList>
    </citation>
    <scope>NUCLEOTIDE SEQUENCE [LARGE SCALE GENOMIC DNA]</scope>
    <source>
        <strain evidence="21 22">YS17T</strain>
    </source>
</reference>
<evidence type="ECO:0000256" key="5">
    <source>
        <dbReference type="ARBA" id="ARBA00010185"/>
    </source>
</evidence>
<dbReference type="InterPro" id="IPR000374">
    <property type="entry name" value="PC_trans"/>
</dbReference>
<keyword evidence="17" id="KW-1208">Phospholipid metabolism</keyword>
<feature type="transmembrane region" description="Helical" evidence="20">
    <location>
        <begin position="274"/>
        <end position="292"/>
    </location>
</feature>
<dbReference type="Proteomes" id="UP000275225">
    <property type="component" value="Unassembled WGS sequence"/>
</dbReference>
<evidence type="ECO:0000313" key="21">
    <source>
        <dbReference type="EMBL" id="RQN07813.1"/>
    </source>
</evidence>
<keyword evidence="14" id="KW-0443">Lipid metabolism</keyword>
<name>A0A3N6X2D1_9ACTN</name>
<keyword evidence="8" id="KW-1003">Cell membrane</keyword>
<evidence type="ECO:0000256" key="16">
    <source>
        <dbReference type="ARBA" id="ARBA00023209"/>
    </source>
</evidence>
<evidence type="ECO:0000256" key="3">
    <source>
        <dbReference type="ARBA" id="ARBA00005119"/>
    </source>
</evidence>
<evidence type="ECO:0000256" key="20">
    <source>
        <dbReference type="SAM" id="Phobius"/>
    </source>
</evidence>
<dbReference type="EC" id="2.7.7.41" evidence="6 18"/>
<accession>A0A3N6X2D1</accession>
<evidence type="ECO:0000256" key="1">
    <source>
        <dbReference type="ARBA" id="ARBA00001698"/>
    </source>
</evidence>
<evidence type="ECO:0000256" key="11">
    <source>
        <dbReference type="ARBA" id="ARBA00022692"/>
    </source>
</evidence>
<evidence type="ECO:0000256" key="18">
    <source>
        <dbReference type="RuleBase" id="RU003938"/>
    </source>
</evidence>
<dbReference type="GO" id="GO:0016024">
    <property type="term" value="P:CDP-diacylglycerol biosynthetic process"/>
    <property type="evidence" value="ECO:0007669"/>
    <property type="project" value="UniProtKB-UniPathway"/>
</dbReference>
<evidence type="ECO:0000256" key="13">
    <source>
        <dbReference type="ARBA" id="ARBA00022989"/>
    </source>
</evidence>